<dbReference type="EMBL" id="JAUYZG010000011">
    <property type="protein sequence ID" value="KAK2895032.1"/>
    <property type="molecule type" value="Genomic_DNA"/>
</dbReference>
<accession>A0AA88PPQ0</accession>
<keyword evidence="2" id="KW-1185">Reference proteome</keyword>
<sequence>MAEHPAMRVQMVSEGIMPPGERALILAYASELSNERKSGCLSERLLLPLHYGLEYADSVSNSGVMICRLPRDSRGGSCAVAADTSGDVGWPSLLTSASARRRTAEWDQCACSEETSE</sequence>
<dbReference type="AlphaFoldDB" id="A0AA88PPQ0"/>
<protein>
    <submittedName>
        <fullName evidence="1">Uncharacterized protein</fullName>
    </submittedName>
</protein>
<reference evidence="1" key="1">
    <citation type="submission" date="2023-08" db="EMBL/GenBank/DDBJ databases">
        <title>Chromosome-level Genome Assembly of mud carp (Cirrhinus molitorella).</title>
        <authorList>
            <person name="Liu H."/>
        </authorList>
    </citation>
    <scope>NUCLEOTIDE SEQUENCE</scope>
    <source>
        <strain evidence="1">Prfri</strain>
        <tissue evidence="1">Muscle</tissue>
    </source>
</reference>
<evidence type="ECO:0000313" key="1">
    <source>
        <dbReference type="EMBL" id="KAK2895032.1"/>
    </source>
</evidence>
<evidence type="ECO:0000313" key="2">
    <source>
        <dbReference type="Proteomes" id="UP001187343"/>
    </source>
</evidence>
<name>A0AA88PPQ0_9TELE</name>
<organism evidence="1 2">
    <name type="scientific">Cirrhinus molitorella</name>
    <name type="common">mud carp</name>
    <dbReference type="NCBI Taxonomy" id="172907"/>
    <lineage>
        <taxon>Eukaryota</taxon>
        <taxon>Metazoa</taxon>
        <taxon>Chordata</taxon>
        <taxon>Craniata</taxon>
        <taxon>Vertebrata</taxon>
        <taxon>Euteleostomi</taxon>
        <taxon>Actinopterygii</taxon>
        <taxon>Neopterygii</taxon>
        <taxon>Teleostei</taxon>
        <taxon>Ostariophysi</taxon>
        <taxon>Cypriniformes</taxon>
        <taxon>Cyprinidae</taxon>
        <taxon>Labeoninae</taxon>
        <taxon>Labeonini</taxon>
        <taxon>Cirrhinus</taxon>
    </lineage>
</organism>
<gene>
    <name evidence="1" type="ORF">Q8A67_012261</name>
</gene>
<dbReference type="Proteomes" id="UP001187343">
    <property type="component" value="Unassembled WGS sequence"/>
</dbReference>
<comment type="caution">
    <text evidence="1">The sequence shown here is derived from an EMBL/GenBank/DDBJ whole genome shotgun (WGS) entry which is preliminary data.</text>
</comment>
<proteinExistence type="predicted"/>